<dbReference type="Pfam" id="PF09831">
    <property type="entry name" value="DUF2058"/>
    <property type="match status" value="1"/>
</dbReference>
<comment type="caution">
    <text evidence="2">The sequence shown here is derived from an EMBL/GenBank/DDBJ whole genome shotgun (WGS) entry which is preliminary data.</text>
</comment>
<dbReference type="RefSeq" id="WP_258329778.1">
    <property type="nucleotide sequence ID" value="NZ_JAPTGG010000001.1"/>
</dbReference>
<dbReference type="EMBL" id="JAPTGG010000001">
    <property type="protein sequence ID" value="MCZ0863630.1"/>
    <property type="molecule type" value="Genomic_DNA"/>
</dbReference>
<evidence type="ECO:0000256" key="1">
    <source>
        <dbReference type="SAM" id="Coils"/>
    </source>
</evidence>
<dbReference type="Proteomes" id="UP001069090">
    <property type="component" value="Unassembled WGS sequence"/>
</dbReference>
<name>A0A9J6RG49_9GAMM</name>
<reference evidence="2 3" key="1">
    <citation type="submission" date="2022-12" db="EMBL/GenBank/DDBJ databases">
        <title>Dasania phycosphaerae sp. nov., isolated from particulate material of the south coast of Korea.</title>
        <authorList>
            <person name="Jiang Y."/>
        </authorList>
    </citation>
    <scope>NUCLEOTIDE SEQUENCE [LARGE SCALE GENOMIC DNA]</scope>
    <source>
        <strain evidence="2 3">GY-19</strain>
    </source>
</reference>
<proteinExistence type="predicted"/>
<keyword evidence="3" id="KW-1185">Reference proteome</keyword>
<gene>
    <name evidence="2" type="ORF">O0V09_00355</name>
</gene>
<protein>
    <submittedName>
        <fullName evidence="2">DUF2058 domain-containing protein</fullName>
    </submittedName>
</protein>
<dbReference type="AlphaFoldDB" id="A0A9J6RG49"/>
<evidence type="ECO:0000313" key="3">
    <source>
        <dbReference type="Proteomes" id="UP001069090"/>
    </source>
</evidence>
<organism evidence="2 3">
    <name type="scientific">Dasania phycosphaerae</name>
    <dbReference type="NCBI Taxonomy" id="2950436"/>
    <lineage>
        <taxon>Bacteria</taxon>
        <taxon>Pseudomonadati</taxon>
        <taxon>Pseudomonadota</taxon>
        <taxon>Gammaproteobacteria</taxon>
        <taxon>Cellvibrionales</taxon>
        <taxon>Spongiibacteraceae</taxon>
        <taxon>Dasania</taxon>
    </lineage>
</organism>
<sequence length="177" mass="19835">MASLQDQLLKAGIVDAKKAKKIKQEQRKQAKQQPKGSVQVDEAKQLAQQALAEKAAKAKALNKQQQQQAEKKAIQAQIIQLISRHRIDRGDGDIAYQFTDGKKIKKLYVTALLQTQLSNGLIAIAKLNEGYELVPAVVADKIKQRDESVIVLINDKKDSIDEDDPYADYQIPDDLMW</sequence>
<feature type="coiled-coil region" evidence="1">
    <location>
        <begin position="13"/>
        <end position="77"/>
    </location>
</feature>
<dbReference type="InterPro" id="IPR018636">
    <property type="entry name" value="DUF2058"/>
</dbReference>
<evidence type="ECO:0000313" key="2">
    <source>
        <dbReference type="EMBL" id="MCZ0863630.1"/>
    </source>
</evidence>
<keyword evidence="1" id="KW-0175">Coiled coil</keyword>
<accession>A0A9J6RG49</accession>